<protein>
    <submittedName>
        <fullName evidence="1">Uncharacterized protein</fullName>
    </submittedName>
</protein>
<comment type="caution">
    <text evidence="1">The sequence shown here is derived from an EMBL/GenBank/DDBJ whole genome shotgun (WGS) entry which is preliminary data.</text>
</comment>
<name>A0AC61RN21_9BACT</name>
<sequence>MKNPNARRGTPIGAVTSQMIGNLSGKRIDHAVVYKGRNHGYLRYCDDTLGLARTKAEARRKLRIFYEKSSELGLCVKSNIVISPIGHEREPGQRKKRKRQRGGNRRKTH</sequence>
<dbReference type="EMBL" id="SRYB01000001">
    <property type="protein sequence ID" value="TGY80869.1"/>
    <property type="molecule type" value="Genomic_DNA"/>
</dbReference>
<organism evidence="1 2">
    <name type="scientific">Lepagella muris</name>
    <dbReference type="NCBI Taxonomy" id="3032870"/>
    <lineage>
        <taxon>Bacteria</taxon>
        <taxon>Pseudomonadati</taxon>
        <taxon>Bacteroidota</taxon>
        <taxon>Bacteroidia</taxon>
        <taxon>Bacteroidales</taxon>
        <taxon>Muribaculaceae</taxon>
        <taxon>Lepagella</taxon>
    </lineage>
</organism>
<keyword evidence="2" id="KW-1185">Reference proteome</keyword>
<dbReference type="Proteomes" id="UP000306319">
    <property type="component" value="Unassembled WGS sequence"/>
</dbReference>
<accession>A0AC61RN21</accession>
<evidence type="ECO:0000313" key="1">
    <source>
        <dbReference type="EMBL" id="TGY80869.1"/>
    </source>
</evidence>
<reference evidence="1" key="1">
    <citation type="submission" date="2019-04" db="EMBL/GenBank/DDBJ databases">
        <title>Microbes associate with the intestines of laboratory mice.</title>
        <authorList>
            <person name="Navarre W."/>
            <person name="Wong E."/>
            <person name="Huang K."/>
            <person name="Tropini C."/>
            <person name="Ng K."/>
            <person name="Yu B."/>
        </authorList>
    </citation>
    <scope>NUCLEOTIDE SEQUENCE</scope>
    <source>
        <strain evidence="1">NM04_E33</strain>
    </source>
</reference>
<evidence type="ECO:0000313" key="2">
    <source>
        <dbReference type="Proteomes" id="UP000306319"/>
    </source>
</evidence>
<proteinExistence type="predicted"/>
<gene>
    <name evidence="1" type="ORF">E5331_00385</name>
</gene>